<keyword evidence="10" id="KW-0732">Signal</keyword>
<evidence type="ECO:0000256" key="5">
    <source>
        <dbReference type="ARBA" id="ARBA00022692"/>
    </source>
</evidence>
<dbReference type="GO" id="GO:0008320">
    <property type="term" value="F:protein transmembrane transporter activity"/>
    <property type="evidence" value="ECO:0007669"/>
    <property type="project" value="TreeGrafter"/>
</dbReference>
<dbReference type="InterPro" id="IPR005565">
    <property type="entry name" value="Hemolysn_activator_HlyB_C"/>
</dbReference>
<evidence type="ECO:0000313" key="13">
    <source>
        <dbReference type="Proteomes" id="UP000291078"/>
    </source>
</evidence>
<keyword evidence="7" id="KW-0472">Membrane</keyword>
<evidence type="ECO:0000256" key="7">
    <source>
        <dbReference type="ARBA" id="ARBA00023136"/>
    </source>
</evidence>
<keyword evidence="6" id="KW-0653">Protein transport</keyword>
<keyword evidence="4" id="KW-1134">Transmembrane beta strand</keyword>
<keyword evidence="13" id="KW-1185">Reference proteome</keyword>
<evidence type="ECO:0000256" key="10">
    <source>
        <dbReference type="SAM" id="SignalP"/>
    </source>
</evidence>
<dbReference type="PANTHER" id="PTHR34597">
    <property type="entry name" value="SLR1661 PROTEIN"/>
    <property type="match status" value="1"/>
</dbReference>
<dbReference type="Pfam" id="PF17287">
    <property type="entry name" value="POTRA_3"/>
    <property type="match status" value="1"/>
</dbReference>
<organism evidence="12 13">
    <name type="scientific">Cupriavidus agavae</name>
    <dbReference type="NCBI Taxonomy" id="1001822"/>
    <lineage>
        <taxon>Bacteria</taxon>
        <taxon>Pseudomonadati</taxon>
        <taxon>Pseudomonadota</taxon>
        <taxon>Betaproteobacteria</taxon>
        <taxon>Burkholderiales</taxon>
        <taxon>Burkholderiaceae</taxon>
        <taxon>Cupriavidus</taxon>
    </lineage>
</organism>
<dbReference type="RefSeq" id="WP_130390883.1">
    <property type="nucleotide sequence ID" value="NZ_SGXM01000001.1"/>
</dbReference>
<proteinExistence type="inferred from homology"/>
<dbReference type="InterPro" id="IPR051544">
    <property type="entry name" value="TPS_OM_transporter"/>
</dbReference>
<protein>
    <submittedName>
        <fullName evidence="12">Hemolysin activation/secretion protein</fullName>
    </submittedName>
</protein>
<dbReference type="GO" id="GO:0009279">
    <property type="term" value="C:cell outer membrane"/>
    <property type="evidence" value="ECO:0007669"/>
    <property type="project" value="UniProtKB-SubCell"/>
</dbReference>
<comment type="caution">
    <text evidence="12">The sequence shown here is derived from an EMBL/GenBank/DDBJ whole genome shotgun (WGS) entry which is preliminary data.</text>
</comment>
<dbReference type="PIRSF" id="PIRSF029745">
    <property type="entry name" value="FhaC"/>
    <property type="match status" value="1"/>
</dbReference>
<evidence type="ECO:0000256" key="4">
    <source>
        <dbReference type="ARBA" id="ARBA00022452"/>
    </source>
</evidence>
<evidence type="ECO:0000313" key="12">
    <source>
        <dbReference type="EMBL" id="RZT42933.1"/>
    </source>
</evidence>
<dbReference type="Proteomes" id="UP000291078">
    <property type="component" value="Unassembled WGS sequence"/>
</dbReference>
<feature type="domain" description="POTRA" evidence="11">
    <location>
        <begin position="88"/>
        <end position="162"/>
    </location>
</feature>
<evidence type="ECO:0000256" key="6">
    <source>
        <dbReference type="ARBA" id="ARBA00022927"/>
    </source>
</evidence>
<feature type="compositionally biased region" description="Basic and acidic residues" evidence="9">
    <location>
        <begin position="46"/>
        <end position="65"/>
    </location>
</feature>
<comment type="subcellular location">
    <subcellularLocation>
        <location evidence="1">Cell outer membrane</location>
    </subcellularLocation>
</comment>
<dbReference type="EMBL" id="SGXM01000001">
    <property type="protein sequence ID" value="RZT42933.1"/>
    <property type="molecule type" value="Genomic_DNA"/>
</dbReference>
<dbReference type="InterPro" id="IPR027282">
    <property type="entry name" value="TPS"/>
</dbReference>
<dbReference type="Gene3D" id="3.10.20.310">
    <property type="entry name" value="membrane protein fhac"/>
    <property type="match status" value="1"/>
</dbReference>
<dbReference type="Pfam" id="PF08479">
    <property type="entry name" value="POTRA_2"/>
    <property type="match status" value="1"/>
</dbReference>
<evidence type="ECO:0000256" key="2">
    <source>
        <dbReference type="ARBA" id="ARBA00009055"/>
    </source>
</evidence>
<dbReference type="Gene3D" id="2.40.160.50">
    <property type="entry name" value="membrane protein fhac: a member of the omp85/tpsb transporter family"/>
    <property type="match status" value="1"/>
</dbReference>
<feature type="region of interest" description="Disordered" evidence="9">
    <location>
        <begin position="46"/>
        <end position="81"/>
    </location>
</feature>
<dbReference type="AlphaFoldDB" id="A0A4Q7S997"/>
<name>A0A4Q7S997_9BURK</name>
<dbReference type="GO" id="GO:0046819">
    <property type="term" value="P:protein secretion by the type V secretion system"/>
    <property type="evidence" value="ECO:0007669"/>
    <property type="project" value="TreeGrafter"/>
</dbReference>
<keyword evidence="5" id="KW-0812">Transmembrane</keyword>
<accession>A0A4Q7S997</accession>
<evidence type="ECO:0000256" key="1">
    <source>
        <dbReference type="ARBA" id="ARBA00004442"/>
    </source>
</evidence>
<sequence length="577" mass="63380">MRHYLRRNSIWLGVVALLGMTPLAQAQTGGIVSPMRDQRMDLDNLERQREQSRVQQEIERERERQQQLGPAAPAPGAAAPAADTEARFLVNEIELLGDEDPAPEVETILAAYRGKPMGAHEIMAIVRDLTNHYMARGFVTTIVTVQPGSLNQGKLVLEVKWGTIKGMTINGQPPDGIRDHLRLFSALPFAADDVLDMGDIDQAVDNLMKAGSQDVIRIVPDVEAGKSTLDVVTAPPKRFNLGVGMNNSGRESEGWNQYSGSLGINNLTGLNDTLSTYYAQQDFKDSRNLQQIGSVSYSLPIGKWNFDASWYGSRYEKITGGVLGDYLSEGSSQRYNARLSRLLMRDADGKTSAYVKLGVKDNANSVAGFDLGVSSKMYSELGFGLSHVGKLGGGWVYGDLSLTAGVPWFGATWRDDPDMRHFDPDFVKVNGSLTWSRPFRIGSAEFQYEAGGGFQYSENRMVNDAQLSLGDEYTVRGFKDTAFYGDSGAWISNTLRMPLRANVLGGIELAPFVGYDVGFVNKNQPGARPEYLMGAAVGLRFSGKYFTSSLSYGWPLMSPGSTQTLAKAINYRLDLRY</sequence>
<feature type="compositionally biased region" description="Low complexity" evidence="9">
    <location>
        <begin position="66"/>
        <end position="81"/>
    </location>
</feature>
<dbReference type="InterPro" id="IPR013686">
    <property type="entry name" value="Polypept-transport_assoc_ShlB"/>
</dbReference>
<evidence type="ECO:0000259" key="11">
    <source>
        <dbReference type="PROSITE" id="PS51779"/>
    </source>
</evidence>
<keyword evidence="8" id="KW-0998">Cell outer membrane</keyword>
<gene>
    <name evidence="12" type="ORF">EV147_1979</name>
</gene>
<comment type="similarity">
    <text evidence="2">Belongs to the TPS (TC 1.B.20) family.</text>
</comment>
<dbReference type="InterPro" id="IPR034746">
    <property type="entry name" value="POTRA"/>
</dbReference>
<dbReference type="InterPro" id="IPR035251">
    <property type="entry name" value="ShlB_POTRA"/>
</dbReference>
<dbReference type="GO" id="GO:0098046">
    <property type="term" value="C:type V protein secretion system complex"/>
    <property type="evidence" value="ECO:0007669"/>
    <property type="project" value="TreeGrafter"/>
</dbReference>
<feature type="chain" id="PRO_5020798494" evidence="10">
    <location>
        <begin position="27"/>
        <end position="577"/>
    </location>
</feature>
<dbReference type="PROSITE" id="PS51779">
    <property type="entry name" value="POTRA"/>
    <property type="match status" value="1"/>
</dbReference>
<evidence type="ECO:0000256" key="8">
    <source>
        <dbReference type="ARBA" id="ARBA00023237"/>
    </source>
</evidence>
<reference evidence="12 13" key="1">
    <citation type="journal article" date="2015" name="Stand. Genomic Sci.">
        <title>Genomic Encyclopedia of Bacterial and Archaeal Type Strains, Phase III: the genomes of soil and plant-associated and newly described type strains.</title>
        <authorList>
            <person name="Whitman W.B."/>
            <person name="Woyke T."/>
            <person name="Klenk H.P."/>
            <person name="Zhou Y."/>
            <person name="Lilburn T.G."/>
            <person name="Beck B.J."/>
            <person name="De Vos P."/>
            <person name="Vandamme P."/>
            <person name="Eisen J.A."/>
            <person name="Garrity G."/>
            <person name="Hugenholtz P."/>
            <person name="Kyrpides N.C."/>
        </authorList>
    </citation>
    <scope>NUCLEOTIDE SEQUENCE [LARGE SCALE GENOMIC DNA]</scope>
    <source>
        <strain evidence="12 13">ASC-9842</strain>
    </source>
</reference>
<keyword evidence="3" id="KW-0813">Transport</keyword>
<evidence type="ECO:0000256" key="3">
    <source>
        <dbReference type="ARBA" id="ARBA00022448"/>
    </source>
</evidence>
<evidence type="ECO:0000256" key="9">
    <source>
        <dbReference type="SAM" id="MobiDB-lite"/>
    </source>
</evidence>
<feature type="signal peptide" evidence="10">
    <location>
        <begin position="1"/>
        <end position="26"/>
    </location>
</feature>
<dbReference type="PANTHER" id="PTHR34597:SF3">
    <property type="entry name" value="OUTER MEMBRANE TRANSPORTER CDIB"/>
    <property type="match status" value="1"/>
</dbReference>
<dbReference type="Pfam" id="PF03865">
    <property type="entry name" value="ShlB"/>
    <property type="match status" value="1"/>
</dbReference>
<dbReference type="OrthoDB" id="290122at2"/>